<keyword evidence="6" id="KW-1185">Reference proteome</keyword>
<accession>A0ABS0GN39</accession>
<keyword evidence="3" id="KW-0812">Transmembrane</keyword>
<evidence type="ECO:0000256" key="3">
    <source>
        <dbReference type="SAM" id="Phobius"/>
    </source>
</evidence>
<keyword evidence="1" id="KW-0732">Signal</keyword>
<proteinExistence type="predicted"/>
<feature type="compositionally biased region" description="Polar residues" evidence="2">
    <location>
        <begin position="146"/>
        <end position="162"/>
    </location>
</feature>
<feature type="transmembrane region" description="Helical" evidence="3">
    <location>
        <begin position="45"/>
        <end position="64"/>
    </location>
</feature>
<keyword evidence="3" id="KW-0472">Membrane</keyword>
<gene>
    <name evidence="5" type="ORF">I0C86_01085</name>
</gene>
<dbReference type="RefSeq" id="WP_196199259.1">
    <property type="nucleotide sequence ID" value="NZ_JADPUN010000032.1"/>
</dbReference>
<dbReference type="EMBL" id="JADPUN010000032">
    <property type="protein sequence ID" value="MBF9127597.1"/>
    <property type="molecule type" value="Genomic_DNA"/>
</dbReference>
<sequence>MTAWPGDQGPAETAGLRVPPGAQPPVEVPGHQAPPRRLARIGSRLGVGVLVLAALAVGGPLAALRPTSDVRERPFVQQGGFGELASVRTFEATVVSVRGAAKVSQRGRVYDTAGVWVLVRVRLSATDEATTVNYAALRDERERSHQQTARLEQPLTSSSRTLQPGIPVEGEIVFEVPRDTATRLWLRLAQPVLDRRMDAMAEVPLLPVPRSTIDRWSADPAPAVVTPAKVGPP</sequence>
<dbReference type="InterPro" id="IPR029050">
    <property type="entry name" value="Immunoprotect_excell_Ig-like"/>
</dbReference>
<organism evidence="5 6">
    <name type="scientific">Plantactinospora alkalitolerans</name>
    <dbReference type="NCBI Taxonomy" id="2789879"/>
    <lineage>
        <taxon>Bacteria</taxon>
        <taxon>Bacillati</taxon>
        <taxon>Actinomycetota</taxon>
        <taxon>Actinomycetes</taxon>
        <taxon>Micromonosporales</taxon>
        <taxon>Micromonosporaceae</taxon>
        <taxon>Plantactinospora</taxon>
    </lineage>
</organism>
<dbReference type="Pfam" id="PF11611">
    <property type="entry name" value="DUF4352"/>
    <property type="match status" value="1"/>
</dbReference>
<comment type="caution">
    <text evidence="5">The sequence shown here is derived from an EMBL/GenBank/DDBJ whole genome shotgun (WGS) entry which is preliminary data.</text>
</comment>
<name>A0ABS0GN39_9ACTN</name>
<protein>
    <submittedName>
        <fullName evidence="5">DUF4352 domain-containing protein</fullName>
    </submittedName>
</protein>
<feature type="domain" description="DUF4352" evidence="4">
    <location>
        <begin position="81"/>
        <end position="182"/>
    </location>
</feature>
<dbReference type="InterPro" id="IPR029051">
    <property type="entry name" value="DUF4352"/>
</dbReference>
<evidence type="ECO:0000259" key="4">
    <source>
        <dbReference type="Pfam" id="PF11611"/>
    </source>
</evidence>
<evidence type="ECO:0000256" key="1">
    <source>
        <dbReference type="ARBA" id="ARBA00022729"/>
    </source>
</evidence>
<feature type="region of interest" description="Disordered" evidence="2">
    <location>
        <begin position="1"/>
        <end position="34"/>
    </location>
</feature>
<keyword evidence="3" id="KW-1133">Transmembrane helix</keyword>
<evidence type="ECO:0000313" key="5">
    <source>
        <dbReference type="EMBL" id="MBF9127597.1"/>
    </source>
</evidence>
<evidence type="ECO:0000256" key="2">
    <source>
        <dbReference type="SAM" id="MobiDB-lite"/>
    </source>
</evidence>
<dbReference type="Proteomes" id="UP000638560">
    <property type="component" value="Unassembled WGS sequence"/>
</dbReference>
<evidence type="ECO:0000313" key="6">
    <source>
        <dbReference type="Proteomes" id="UP000638560"/>
    </source>
</evidence>
<reference evidence="5 6" key="1">
    <citation type="submission" date="2020-11" db="EMBL/GenBank/DDBJ databases">
        <title>A novel isolate from a Black sea contaminated sediment with potential to produce alkanes: Plantactinospora alkalitolerans sp. nov.</title>
        <authorList>
            <person name="Carro L."/>
            <person name="Veyisoglu A."/>
            <person name="Guven K."/>
            <person name="Schumann P."/>
            <person name="Klenk H.-P."/>
            <person name="Sahin N."/>
        </authorList>
    </citation>
    <scope>NUCLEOTIDE SEQUENCE [LARGE SCALE GENOMIC DNA]</scope>
    <source>
        <strain evidence="5 6">S1510</strain>
    </source>
</reference>
<dbReference type="Gene3D" id="2.60.40.1240">
    <property type="match status" value="1"/>
</dbReference>
<feature type="region of interest" description="Disordered" evidence="2">
    <location>
        <begin position="140"/>
        <end position="163"/>
    </location>
</feature>